<organism evidence="1 2">
    <name type="scientific">Roseovarius albus</name>
    <dbReference type="NCBI Taxonomy" id="1247867"/>
    <lineage>
        <taxon>Bacteria</taxon>
        <taxon>Pseudomonadati</taxon>
        <taxon>Pseudomonadota</taxon>
        <taxon>Alphaproteobacteria</taxon>
        <taxon>Rhodobacterales</taxon>
        <taxon>Roseobacteraceae</taxon>
        <taxon>Roseovarius</taxon>
    </lineage>
</organism>
<dbReference type="Proteomes" id="UP000193061">
    <property type="component" value="Unassembled WGS sequence"/>
</dbReference>
<proteinExistence type="predicted"/>
<reference evidence="1 2" key="1">
    <citation type="submission" date="2017-03" db="EMBL/GenBank/DDBJ databases">
        <authorList>
            <person name="Afonso C.L."/>
            <person name="Miller P.J."/>
            <person name="Scott M.A."/>
            <person name="Spackman E."/>
            <person name="Goraichik I."/>
            <person name="Dimitrov K.M."/>
            <person name="Suarez D.L."/>
            <person name="Swayne D.E."/>
        </authorList>
    </citation>
    <scope>NUCLEOTIDE SEQUENCE [LARGE SCALE GENOMIC DNA]</scope>
    <source>
        <strain evidence="1 2">CECT 7450</strain>
    </source>
</reference>
<dbReference type="EMBL" id="FWFX01000009">
    <property type="protein sequence ID" value="SLN55056.1"/>
    <property type="molecule type" value="Genomic_DNA"/>
</dbReference>
<evidence type="ECO:0000313" key="1">
    <source>
        <dbReference type="EMBL" id="SLN55056.1"/>
    </source>
</evidence>
<dbReference type="RefSeq" id="WP_085806459.1">
    <property type="nucleotide sequence ID" value="NZ_FWFX01000009.1"/>
</dbReference>
<dbReference type="OrthoDB" id="9827270at2"/>
<keyword evidence="2" id="KW-1185">Reference proteome</keyword>
<evidence type="ECO:0000313" key="2">
    <source>
        <dbReference type="Proteomes" id="UP000193061"/>
    </source>
</evidence>
<dbReference type="AlphaFoldDB" id="A0A1X6ZLN4"/>
<gene>
    <name evidence="1" type="ORF">ROA7450_02835</name>
</gene>
<sequence>MIPRNAPLFAQRLTSALMCLCFAYLLVFGPAKVSADEARAVALAYYTALAEEDWTTVSTLFQPHASIQVRAEYGGAAEPDGYDTTATNWAEVAGTSGGGWGFASTGAGLSESNWTFAPADIAIESDGTYIRIDHSSDYDFQGYKGQATGHETLTLTRYYGRPVITALKSYKSFGE</sequence>
<accession>A0A1X6ZLN4</accession>
<protein>
    <recommendedName>
        <fullName evidence="3">SnoaL-like domain-containing protein</fullName>
    </recommendedName>
</protein>
<name>A0A1X6ZLN4_9RHOB</name>
<evidence type="ECO:0008006" key="3">
    <source>
        <dbReference type="Google" id="ProtNLM"/>
    </source>
</evidence>